<protein>
    <recommendedName>
        <fullName evidence="3">Esterase family protein</fullName>
    </recommendedName>
</protein>
<sequence length="269" mass="31436">MKLYKENWKKESINLFSVQHQKELLLDFYFPNEIPFGKTVEVLLFNDGQILEEMNFKSILETNFKFPFRKNKLFLVATVHADKERVQDYGTIGVLNAKGQGENAKKHGKFFTEELLPYIAEHYPFVDIEYTNIAGFSLGGLSAFDIAWTYPTIFKKVGVFSGSFWWRSKELNAGYDNEKDRIMLAKLRNYNYQSQLQFFLECGTLDEDSDRNNNGIIDSIDDTKDIIQQLKVMGYNEKNITYLEIEGGKHDVPTWKTAMPSFLKWGWYK</sequence>
<evidence type="ECO:0000313" key="1">
    <source>
        <dbReference type="EMBL" id="QES90655.1"/>
    </source>
</evidence>
<dbReference type="InterPro" id="IPR050583">
    <property type="entry name" value="Mycobacterial_A85_antigen"/>
</dbReference>
<dbReference type="PANTHER" id="PTHR48098:SF6">
    <property type="entry name" value="FERRI-BACILLIBACTIN ESTERASE BESA"/>
    <property type="match status" value="1"/>
</dbReference>
<evidence type="ECO:0008006" key="3">
    <source>
        <dbReference type="Google" id="ProtNLM"/>
    </source>
</evidence>
<gene>
    <name evidence="1" type="ORF">E0W69_019010</name>
</gene>
<dbReference type="Gene3D" id="3.40.50.1820">
    <property type="entry name" value="alpha/beta hydrolase"/>
    <property type="match status" value="1"/>
</dbReference>
<dbReference type="PANTHER" id="PTHR48098">
    <property type="entry name" value="ENTEROCHELIN ESTERASE-RELATED"/>
    <property type="match status" value="1"/>
</dbReference>
<proteinExistence type="predicted"/>
<name>A0A5P2G557_9BACT</name>
<dbReference type="Proteomes" id="UP000292424">
    <property type="component" value="Chromosome"/>
</dbReference>
<dbReference type="InterPro" id="IPR029058">
    <property type="entry name" value="AB_hydrolase_fold"/>
</dbReference>
<dbReference type="RefSeq" id="WP_131331641.1">
    <property type="nucleotide sequence ID" value="NZ_CP044016.1"/>
</dbReference>
<dbReference type="SUPFAM" id="SSF53474">
    <property type="entry name" value="alpha/beta-Hydrolases"/>
    <property type="match status" value="1"/>
</dbReference>
<keyword evidence="2" id="KW-1185">Reference proteome</keyword>
<organism evidence="1 2">
    <name type="scientific">Rhizosphaericola mali</name>
    <dbReference type="NCBI Taxonomy" id="2545455"/>
    <lineage>
        <taxon>Bacteria</taxon>
        <taxon>Pseudomonadati</taxon>
        <taxon>Bacteroidota</taxon>
        <taxon>Chitinophagia</taxon>
        <taxon>Chitinophagales</taxon>
        <taxon>Chitinophagaceae</taxon>
        <taxon>Rhizosphaericola</taxon>
    </lineage>
</organism>
<reference evidence="1 2" key="1">
    <citation type="submission" date="2019-09" db="EMBL/GenBank/DDBJ databases">
        <title>Complete genome sequence of Arachidicoccus sp. B3-10 isolated from apple orchard soil.</title>
        <authorList>
            <person name="Kim H.S."/>
            <person name="Han K.-I."/>
            <person name="Suh M.K."/>
            <person name="Lee K.C."/>
            <person name="Eom M.K."/>
            <person name="Kim J.-S."/>
            <person name="Kang S.W."/>
            <person name="Sin Y."/>
            <person name="Lee J.-S."/>
        </authorList>
    </citation>
    <scope>NUCLEOTIDE SEQUENCE [LARGE SCALE GENOMIC DNA]</scope>
    <source>
        <strain evidence="1 2">B3-10</strain>
    </source>
</reference>
<dbReference type="EMBL" id="CP044016">
    <property type="protein sequence ID" value="QES90655.1"/>
    <property type="molecule type" value="Genomic_DNA"/>
</dbReference>
<dbReference type="KEGG" id="arac:E0W69_019010"/>
<dbReference type="AlphaFoldDB" id="A0A5P2G557"/>
<evidence type="ECO:0000313" key="2">
    <source>
        <dbReference type="Proteomes" id="UP000292424"/>
    </source>
</evidence>
<accession>A0A5P2G557</accession>
<dbReference type="InterPro" id="IPR000801">
    <property type="entry name" value="Esterase-like"/>
</dbReference>
<dbReference type="Pfam" id="PF00756">
    <property type="entry name" value="Esterase"/>
    <property type="match status" value="1"/>
</dbReference>
<dbReference type="OrthoDB" id="9784036at2"/>